<comment type="caution">
    <text evidence="1">The sequence shown here is derived from an EMBL/GenBank/DDBJ whole genome shotgun (WGS) entry which is preliminary data.</text>
</comment>
<evidence type="ECO:0000313" key="1">
    <source>
        <dbReference type="EMBL" id="KZS41377.1"/>
    </source>
</evidence>
<dbReference type="Proteomes" id="UP000076715">
    <property type="component" value="Unassembled WGS sequence"/>
</dbReference>
<dbReference type="OrthoDB" id="1162602at2"/>
<dbReference type="EMBL" id="LQRT01000005">
    <property type="protein sequence ID" value="KZS41377.1"/>
    <property type="molecule type" value="Genomic_DNA"/>
</dbReference>
<dbReference type="AlphaFoldDB" id="A0A163BGP9"/>
<name>A0A163BGP9_9FLAO</name>
<protein>
    <submittedName>
        <fullName evidence="1">Uncharacterized protein</fullName>
    </submittedName>
</protein>
<sequence length="115" mass="13416">MQLVLDPKNFPKFQLSTSQDIILFLIKNELLHIKFVNQLHTIGFDTSAFTIELGTMILSLMGFKNRNDSLWDWYHTTLDSYAAKIDIENQNSINEVVFDFYVILQVKLETEKKSV</sequence>
<organism evidence="1 2">
    <name type="scientific">Aquimarina aggregata</name>
    <dbReference type="NCBI Taxonomy" id="1642818"/>
    <lineage>
        <taxon>Bacteria</taxon>
        <taxon>Pseudomonadati</taxon>
        <taxon>Bacteroidota</taxon>
        <taxon>Flavobacteriia</taxon>
        <taxon>Flavobacteriales</taxon>
        <taxon>Flavobacteriaceae</taxon>
        <taxon>Aquimarina</taxon>
    </lineage>
</organism>
<reference evidence="1 2" key="1">
    <citation type="submission" date="2016-01" db="EMBL/GenBank/DDBJ databases">
        <title>The draft genome sequence of Aquimarina sp. RZW4-3-2.</title>
        <authorList>
            <person name="Wang Y."/>
        </authorList>
    </citation>
    <scope>NUCLEOTIDE SEQUENCE [LARGE SCALE GENOMIC DNA]</scope>
    <source>
        <strain evidence="1 2">RZW4-3-2</strain>
    </source>
</reference>
<accession>A0A163BGP9</accession>
<keyword evidence="2" id="KW-1185">Reference proteome</keyword>
<dbReference type="RefSeq" id="WP_066312185.1">
    <property type="nucleotide sequence ID" value="NZ_LQRT01000005.1"/>
</dbReference>
<evidence type="ECO:0000313" key="2">
    <source>
        <dbReference type="Proteomes" id="UP000076715"/>
    </source>
</evidence>
<proteinExistence type="predicted"/>
<gene>
    <name evidence="1" type="ORF">AWE51_21990</name>
</gene>
<dbReference type="STRING" id="1642818.AWE51_21990"/>